<evidence type="ECO:0000256" key="2">
    <source>
        <dbReference type="ARBA" id="ARBA00022552"/>
    </source>
</evidence>
<dbReference type="SUPFAM" id="SSF81799">
    <property type="entry name" value="Putative methyltransferase TM0872, insert domain"/>
    <property type="match status" value="1"/>
</dbReference>
<feature type="binding site" evidence="6">
    <location>
        <position position="104"/>
    </location>
    <ligand>
        <name>S-adenosyl-L-methionine</name>
        <dbReference type="ChEBI" id="CHEBI:59789"/>
    </ligand>
</feature>
<comment type="caution">
    <text evidence="7">The sequence shown here is derived from an EMBL/GenBank/DDBJ whole genome shotgun (WGS) entry which is preliminary data.</text>
</comment>
<dbReference type="InterPro" id="IPR002903">
    <property type="entry name" value="RsmH"/>
</dbReference>
<reference evidence="7 8" key="1">
    <citation type="journal article" date="2016" name="Nat. Commun.">
        <title>Thousands of microbial genomes shed light on interconnected biogeochemical processes in an aquifer system.</title>
        <authorList>
            <person name="Anantharaman K."/>
            <person name="Brown C.T."/>
            <person name="Hug L.A."/>
            <person name="Sharon I."/>
            <person name="Castelle C.J."/>
            <person name="Probst A.J."/>
            <person name="Thomas B.C."/>
            <person name="Singh A."/>
            <person name="Wilkins M.J."/>
            <person name="Karaoz U."/>
            <person name="Brodie E.L."/>
            <person name="Williams K.H."/>
            <person name="Hubbard S.S."/>
            <person name="Banfield J.F."/>
        </authorList>
    </citation>
    <scope>NUCLEOTIDE SEQUENCE [LARGE SCALE GENOMIC DNA]</scope>
</reference>
<dbReference type="Proteomes" id="UP000177354">
    <property type="component" value="Unassembled WGS sequence"/>
</dbReference>
<evidence type="ECO:0000313" key="8">
    <source>
        <dbReference type="Proteomes" id="UP000177354"/>
    </source>
</evidence>
<feature type="binding site" evidence="6">
    <location>
        <position position="83"/>
    </location>
    <ligand>
        <name>S-adenosyl-L-methionine</name>
        <dbReference type="ChEBI" id="CHEBI:59789"/>
    </ligand>
</feature>
<evidence type="ECO:0000256" key="6">
    <source>
        <dbReference type="HAMAP-Rule" id="MF_01007"/>
    </source>
</evidence>
<comment type="subcellular location">
    <subcellularLocation>
        <location evidence="6">Cytoplasm</location>
    </subcellularLocation>
</comment>
<dbReference type="PANTHER" id="PTHR11265:SF0">
    <property type="entry name" value="12S RRNA N4-METHYLCYTIDINE METHYLTRANSFERASE"/>
    <property type="match status" value="1"/>
</dbReference>
<evidence type="ECO:0000256" key="3">
    <source>
        <dbReference type="ARBA" id="ARBA00022603"/>
    </source>
</evidence>
<dbReference type="PANTHER" id="PTHR11265">
    <property type="entry name" value="S-ADENOSYL-METHYLTRANSFERASE MRAW"/>
    <property type="match status" value="1"/>
</dbReference>
<name>A0A1F5Z2C0_9BACT</name>
<dbReference type="GO" id="GO:0070475">
    <property type="term" value="P:rRNA base methylation"/>
    <property type="evidence" value="ECO:0007669"/>
    <property type="project" value="UniProtKB-UniRule"/>
</dbReference>
<dbReference type="Gene3D" id="1.10.150.170">
    <property type="entry name" value="Putative methyltransferase TM0872, insert domain"/>
    <property type="match status" value="1"/>
</dbReference>
<feature type="binding site" evidence="6">
    <location>
        <position position="111"/>
    </location>
    <ligand>
        <name>S-adenosyl-L-methionine</name>
        <dbReference type="ChEBI" id="CHEBI:59789"/>
    </ligand>
</feature>
<evidence type="ECO:0000256" key="5">
    <source>
        <dbReference type="ARBA" id="ARBA00022691"/>
    </source>
</evidence>
<keyword evidence="6" id="KW-0963">Cytoplasm</keyword>
<dbReference type="AlphaFoldDB" id="A0A1F5Z2C0"/>
<protein>
    <recommendedName>
        <fullName evidence="6">Ribosomal RNA small subunit methyltransferase H</fullName>
        <ecNumber evidence="6">2.1.1.199</ecNumber>
    </recommendedName>
    <alternativeName>
        <fullName evidence="6">16S rRNA m(4)C1402 methyltransferase</fullName>
    </alternativeName>
    <alternativeName>
        <fullName evidence="6">rRNA (cytosine-N(4)-)-methyltransferase RsmH</fullName>
    </alternativeName>
</protein>
<dbReference type="NCBIfam" id="TIGR00006">
    <property type="entry name" value="16S rRNA (cytosine(1402)-N(4))-methyltransferase RsmH"/>
    <property type="match status" value="1"/>
</dbReference>
<keyword evidence="4 6" id="KW-0808">Transferase</keyword>
<comment type="function">
    <text evidence="6">Specifically methylates the N4 position of cytidine in position 1402 (C1402) of 16S rRNA.</text>
</comment>
<dbReference type="PIRSF" id="PIRSF004486">
    <property type="entry name" value="MraW"/>
    <property type="match status" value="1"/>
</dbReference>
<keyword evidence="5 6" id="KW-0949">S-adenosyl-L-methionine</keyword>
<comment type="catalytic activity">
    <reaction evidence="6">
        <text>cytidine(1402) in 16S rRNA + S-adenosyl-L-methionine = N(4)-methylcytidine(1402) in 16S rRNA + S-adenosyl-L-homocysteine + H(+)</text>
        <dbReference type="Rhea" id="RHEA:42928"/>
        <dbReference type="Rhea" id="RHEA-COMP:10286"/>
        <dbReference type="Rhea" id="RHEA-COMP:10287"/>
        <dbReference type="ChEBI" id="CHEBI:15378"/>
        <dbReference type="ChEBI" id="CHEBI:57856"/>
        <dbReference type="ChEBI" id="CHEBI:59789"/>
        <dbReference type="ChEBI" id="CHEBI:74506"/>
        <dbReference type="ChEBI" id="CHEBI:82748"/>
        <dbReference type="EC" id="2.1.1.199"/>
    </reaction>
</comment>
<dbReference type="Gene3D" id="3.40.50.150">
    <property type="entry name" value="Vaccinia Virus protein VP39"/>
    <property type="match status" value="1"/>
</dbReference>
<evidence type="ECO:0000313" key="7">
    <source>
        <dbReference type="EMBL" id="OGG06503.1"/>
    </source>
</evidence>
<keyword evidence="3 6" id="KW-0489">Methyltransferase</keyword>
<dbReference type="EMBL" id="MFJF01000015">
    <property type="protein sequence ID" value="OGG06503.1"/>
    <property type="molecule type" value="Genomic_DNA"/>
</dbReference>
<feature type="binding site" evidence="6">
    <location>
        <begin position="35"/>
        <end position="37"/>
    </location>
    <ligand>
        <name>S-adenosyl-L-methionine</name>
        <dbReference type="ChEBI" id="CHEBI:59789"/>
    </ligand>
</feature>
<dbReference type="GO" id="GO:0071424">
    <property type="term" value="F:rRNA (cytosine-N4-)-methyltransferase activity"/>
    <property type="evidence" value="ECO:0007669"/>
    <property type="project" value="UniProtKB-UniRule"/>
</dbReference>
<dbReference type="EC" id="2.1.1.199" evidence="6"/>
<dbReference type="HAMAP" id="MF_01007">
    <property type="entry name" value="16SrRNA_methyltr_H"/>
    <property type="match status" value="1"/>
</dbReference>
<dbReference type="InterPro" id="IPR023397">
    <property type="entry name" value="SAM-dep_MeTrfase_MraW_recog"/>
</dbReference>
<gene>
    <name evidence="6" type="primary">rsmH</name>
    <name evidence="7" type="ORF">A2777_05995</name>
</gene>
<evidence type="ECO:0000256" key="1">
    <source>
        <dbReference type="ARBA" id="ARBA00010396"/>
    </source>
</evidence>
<comment type="similarity">
    <text evidence="1 6">Belongs to the methyltransferase superfamily. RsmH family.</text>
</comment>
<organism evidence="7 8">
    <name type="scientific">Candidatus Gottesmanbacteria bacterium RIFCSPHIGHO2_01_FULL_40_15</name>
    <dbReference type="NCBI Taxonomy" id="1798376"/>
    <lineage>
        <taxon>Bacteria</taxon>
        <taxon>Candidatus Gottesmaniibacteriota</taxon>
    </lineage>
</organism>
<keyword evidence="2 6" id="KW-0698">rRNA processing</keyword>
<feature type="binding site" evidence="6">
    <location>
        <position position="52"/>
    </location>
    <ligand>
        <name>S-adenosyl-L-methionine</name>
        <dbReference type="ChEBI" id="CHEBI:59789"/>
    </ligand>
</feature>
<dbReference type="GO" id="GO:0005737">
    <property type="term" value="C:cytoplasm"/>
    <property type="evidence" value="ECO:0007669"/>
    <property type="project" value="UniProtKB-SubCell"/>
</dbReference>
<dbReference type="InterPro" id="IPR029063">
    <property type="entry name" value="SAM-dependent_MTases_sf"/>
</dbReference>
<evidence type="ECO:0000256" key="4">
    <source>
        <dbReference type="ARBA" id="ARBA00022679"/>
    </source>
</evidence>
<dbReference type="SUPFAM" id="SSF53335">
    <property type="entry name" value="S-adenosyl-L-methionine-dependent methyltransferases"/>
    <property type="match status" value="1"/>
</dbReference>
<accession>A0A1F5Z2C0</accession>
<dbReference type="Pfam" id="PF01795">
    <property type="entry name" value="Methyltransf_5"/>
    <property type="match status" value="1"/>
</dbReference>
<sequence length="304" mass="34577">MIVSEYHRPVLLRKVLDLLKIEKGRIYLDATVGGGGYTREILKKGGFVLALDADINAVEFLRKDADLAGFLARGELILENENFIRVEEIADKHGIQKFQGAVFDLGLSSYQLDKSGRGFSFRKNEPLDMRFDTGGRVKASDILNTYSEKELYEIFTKYAEELHSRSVAVAVLRARSLKGNITTTGQLNEIIRSAVPVTNKKQLDKSLRMIYQALRIAVNRELENLLEGLENSIHRLGTEGRIAVLSYHSLEDRIVKRLFDDYRKKAVLRIITGRPERPEWNEIKENRRAKSAKLRVGEMITNGL</sequence>
<proteinExistence type="inferred from homology"/>